<dbReference type="InterPro" id="IPR013783">
    <property type="entry name" value="Ig-like_fold"/>
</dbReference>
<evidence type="ECO:0000313" key="5">
    <source>
        <dbReference type="Proteomes" id="UP001597012"/>
    </source>
</evidence>
<comment type="caution">
    <text evidence="4">The sequence shown here is derived from an EMBL/GenBank/DDBJ whole genome shotgun (WGS) entry which is preliminary data.</text>
</comment>
<dbReference type="Pfam" id="PF16586">
    <property type="entry name" value="DUF5060"/>
    <property type="match status" value="1"/>
</dbReference>
<organism evidence="4 5">
    <name type="scientific">Maribacter chungangensis</name>
    <dbReference type="NCBI Taxonomy" id="1069117"/>
    <lineage>
        <taxon>Bacteria</taxon>
        <taxon>Pseudomonadati</taxon>
        <taxon>Bacteroidota</taxon>
        <taxon>Flavobacteriia</taxon>
        <taxon>Flavobacteriales</taxon>
        <taxon>Flavobacteriaceae</taxon>
        <taxon>Maribacter</taxon>
    </lineage>
</organism>
<gene>
    <name evidence="4" type="ORF">ACFQZJ_03865</name>
</gene>
<accession>A0ABW3B0P9</accession>
<feature type="chain" id="PRO_5045693427" evidence="1">
    <location>
        <begin position="20"/>
        <end position="622"/>
    </location>
</feature>
<evidence type="ECO:0000313" key="4">
    <source>
        <dbReference type="EMBL" id="MFD0796584.1"/>
    </source>
</evidence>
<dbReference type="InterPro" id="IPR032260">
    <property type="entry name" value="DUF5060"/>
</dbReference>
<feature type="domain" description="Putative collagen-binding" evidence="2">
    <location>
        <begin position="537"/>
        <end position="618"/>
    </location>
</feature>
<keyword evidence="1" id="KW-0732">Signal</keyword>
<dbReference type="PANTHER" id="PTHR37836:SF2">
    <property type="entry name" value="DUF4038 DOMAIN-CONTAINING PROTEIN"/>
    <property type="match status" value="1"/>
</dbReference>
<feature type="signal peptide" evidence="1">
    <location>
        <begin position="1"/>
        <end position="19"/>
    </location>
</feature>
<dbReference type="Proteomes" id="UP001597012">
    <property type="component" value="Unassembled WGS sequence"/>
</dbReference>
<reference evidence="5" key="1">
    <citation type="journal article" date="2019" name="Int. J. Syst. Evol. Microbiol.">
        <title>The Global Catalogue of Microorganisms (GCM) 10K type strain sequencing project: providing services to taxonomists for standard genome sequencing and annotation.</title>
        <authorList>
            <consortium name="The Broad Institute Genomics Platform"/>
            <consortium name="The Broad Institute Genome Sequencing Center for Infectious Disease"/>
            <person name="Wu L."/>
            <person name="Ma J."/>
        </authorList>
    </citation>
    <scope>NUCLEOTIDE SEQUENCE [LARGE SCALE GENOMIC DNA]</scope>
    <source>
        <strain evidence="5">CCUG 61948</strain>
    </source>
</reference>
<sequence length="622" mass="70527">MKSIKTLLLNIVFIGAALSMVNCDNKTAPVIDGELKKWHRITLNFEGPETDELSEVNPFLDYRLDVTFTNGNQTYVIPGFFAADGRAAESSATKGNIWQVRFTPNAVGQWSYKSSFKKGNEVAVADDIADAESAGFMDGQTGTFTIAASDKSGRDNRAKGRLQYIGQSYLQFEESKNYFIKLGVDAPENLLGYADFDAATNALDFLKEWQPHAQDFTTDAEPFVWKGNKGKNLLGAINYLAAEELNVFSFLTFNVDGDDRNIFPYLLKKPIAEYETYASNKKNLEAWENFFHKTRLDVSKLDQWERIFEYAETLGMFLHFKTNETETDHLMDKGVFGTEGKLYYRELIARFGHHLSMNWNLGEENDQPTEEVLKVANYIKKLDAYRNHLIMHTFPNKDDRYNDFIGDQSPLTGASLQLSDPEFKDVNPRVLKWREKSNASGRKWALSVDEPGKANIALLPDDEDPEHNLARGNALWGTLLAGGFGVEWYFGYASPNSDLTCEDFRSRDLFWDQNKHALHFFENHIPFWVMEPANELIAADSGYCFAKKGETYTIYLSMEKETTTLDLGTSGDEFSIAWYDPRNGGDLQEGSVQHIKAEGSVAVGYPPSDKNKDWVILVKKKY</sequence>
<protein>
    <submittedName>
        <fullName evidence="4">DUF5060 domain-containing protein</fullName>
    </submittedName>
</protein>
<dbReference type="InterPro" id="IPR024749">
    <property type="entry name" value="Collagen-bd_put"/>
</dbReference>
<dbReference type="EMBL" id="JBHTHY010000003">
    <property type="protein sequence ID" value="MFD0796584.1"/>
    <property type="molecule type" value="Genomic_DNA"/>
</dbReference>
<dbReference type="Pfam" id="PF12904">
    <property type="entry name" value="Collagen_bind_2"/>
    <property type="match status" value="1"/>
</dbReference>
<dbReference type="PANTHER" id="PTHR37836">
    <property type="entry name" value="LMO1036 PROTEIN"/>
    <property type="match status" value="1"/>
</dbReference>
<evidence type="ECO:0000259" key="3">
    <source>
        <dbReference type="Pfam" id="PF16586"/>
    </source>
</evidence>
<evidence type="ECO:0000259" key="2">
    <source>
        <dbReference type="Pfam" id="PF12904"/>
    </source>
</evidence>
<name>A0ABW3B0P9_9FLAO</name>
<evidence type="ECO:0000256" key="1">
    <source>
        <dbReference type="SAM" id="SignalP"/>
    </source>
</evidence>
<keyword evidence="5" id="KW-1185">Reference proteome</keyword>
<dbReference type="RefSeq" id="WP_379932443.1">
    <property type="nucleotide sequence ID" value="NZ_JBHTHY010000003.1"/>
</dbReference>
<dbReference type="Gene3D" id="2.60.40.10">
    <property type="entry name" value="Immunoglobulins"/>
    <property type="match status" value="1"/>
</dbReference>
<proteinExistence type="predicted"/>
<feature type="domain" description="DUF5060" evidence="3">
    <location>
        <begin position="35"/>
        <end position="117"/>
    </location>
</feature>
<dbReference type="Gene3D" id="3.20.20.80">
    <property type="entry name" value="Glycosidases"/>
    <property type="match status" value="1"/>
</dbReference>